<evidence type="ECO:0000313" key="1">
    <source>
        <dbReference type="EMBL" id="GFX89286.1"/>
    </source>
</evidence>
<comment type="caution">
    <text evidence="1">The sequence shown here is derived from an EMBL/GenBank/DDBJ whole genome shotgun (WGS) entry which is preliminary data.</text>
</comment>
<keyword evidence="2" id="KW-1185">Reference proteome</keyword>
<name>A0A8X6RCM3_TRICX</name>
<sequence length="73" mass="8170">MRSKGHARLDAGRKGQSLQDSLFQAVERLLENFSSRHSKKVTSKLMISSIYVVLRLKPSSKPVHMLMLCGDLG</sequence>
<reference evidence="1" key="1">
    <citation type="submission" date="2020-08" db="EMBL/GenBank/DDBJ databases">
        <title>Multicomponent nature underlies the extraordinary mechanical properties of spider dragline silk.</title>
        <authorList>
            <person name="Kono N."/>
            <person name="Nakamura H."/>
            <person name="Mori M."/>
            <person name="Yoshida Y."/>
            <person name="Ohtoshi R."/>
            <person name="Malay A.D."/>
            <person name="Moran D.A.P."/>
            <person name="Tomita M."/>
            <person name="Numata K."/>
            <person name="Arakawa K."/>
        </authorList>
    </citation>
    <scope>NUCLEOTIDE SEQUENCE</scope>
</reference>
<protein>
    <submittedName>
        <fullName evidence="1">Uncharacterized protein</fullName>
    </submittedName>
</protein>
<dbReference type="Proteomes" id="UP000887159">
    <property type="component" value="Unassembled WGS sequence"/>
</dbReference>
<proteinExistence type="predicted"/>
<evidence type="ECO:0000313" key="2">
    <source>
        <dbReference type="Proteomes" id="UP000887159"/>
    </source>
</evidence>
<gene>
    <name evidence="1" type="ORF">TNCV_1339851</name>
</gene>
<dbReference type="AlphaFoldDB" id="A0A8X6RCM3"/>
<accession>A0A8X6RCM3</accession>
<dbReference type="EMBL" id="BMAU01021069">
    <property type="protein sequence ID" value="GFX89286.1"/>
    <property type="molecule type" value="Genomic_DNA"/>
</dbReference>
<organism evidence="1 2">
    <name type="scientific">Trichonephila clavipes</name>
    <name type="common">Golden silk orbweaver</name>
    <name type="synonym">Nephila clavipes</name>
    <dbReference type="NCBI Taxonomy" id="2585209"/>
    <lineage>
        <taxon>Eukaryota</taxon>
        <taxon>Metazoa</taxon>
        <taxon>Ecdysozoa</taxon>
        <taxon>Arthropoda</taxon>
        <taxon>Chelicerata</taxon>
        <taxon>Arachnida</taxon>
        <taxon>Araneae</taxon>
        <taxon>Araneomorphae</taxon>
        <taxon>Entelegynae</taxon>
        <taxon>Araneoidea</taxon>
        <taxon>Nephilidae</taxon>
        <taxon>Trichonephila</taxon>
    </lineage>
</organism>